<organism evidence="9 10">
    <name type="scientific">Solirubrobacter pauli</name>
    <dbReference type="NCBI Taxonomy" id="166793"/>
    <lineage>
        <taxon>Bacteria</taxon>
        <taxon>Bacillati</taxon>
        <taxon>Actinomycetota</taxon>
        <taxon>Thermoleophilia</taxon>
        <taxon>Solirubrobacterales</taxon>
        <taxon>Solirubrobacteraceae</taxon>
        <taxon>Solirubrobacter</taxon>
    </lineage>
</organism>
<feature type="transmembrane region" description="Helical" evidence="7">
    <location>
        <begin position="153"/>
        <end position="173"/>
    </location>
</feature>
<keyword evidence="10" id="KW-1185">Reference proteome</keyword>
<dbReference type="NCBIfam" id="TIGR03025">
    <property type="entry name" value="EPS_sugtrans"/>
    <property type="match status" value="1"/>
</dbReference>
<dbReference type="InterPro" id="IPR003362">
    <property type="entry name" value="Bact_transf"/>
</dbReference>
<comment type="subcellular location">
    <subcellularLocation>
        <location evidence="1">Membrane</location>
        <topology evidence="1">Multi-pass membrane protein</topology>
    </subcellularLocation>
</comment>
<evidence type="ECO:0000256" key="3">
    <source>
        <dbReference type="ARBA" id="ARBA00022679"/>
    </source>
</evidence>
<accession>A0A660LCP0</accession>
<dbReference type="InterPro" id="IPR017475">
    <property type="entry name" value="EPS_sugar_tfrase"/>
</dbReference>
<evidence type="ECO:0000256" key="4">
    <source>
        <dbReference type="ARBA" id="ARBA00022692"/>
    </source>
</evidence>
<evidence type="ECO:0000256" key="7">
    <source>
        <dbReference type="SAM" id="Phobius"/>
    </source>
</evidence>
<dbReference type="Gene3D" id="3.40.50.720">
    <property type="entry name" value="NAD(P)-binding Rossmann-like Domain"/>
    <property type="match status" value="1"/>
</dbReference>
<comment type="caution">
    <text evidence="9">The sequence shown here is derived from an EMBL/GenBank/DDBJ whole genome shotgun (WGS) entry which is preliminary data.</text>
</comment>
<dbReference type="PANTHER" id="PTHR30576:SF10">
    <property type="entry name" value="SLL5057 PROTEIN"/>
    <property type="match status" value="1"/>
</dbReference>
<evidence type="ECO:0000256" key="5">
    <source>
        <dbReference type="ARBA" id="ARBA00022989"/>
    </source>
</evidence>
<keyword evidence="5 7" id="KW-1133">Transmembrane helix</keyword>
<dbReference type="GO" id="GO:0016020">
    <property type="term" value="C:membrane"/>
    <property type="evidence" value="ECO:0007669"/>
    <property type="project" value="UniProtKB-SubCell"/>
</dbReference>
<keyword evidence="6 7" id="KW-0472">Membrane</keyword>
<feature type="transmembrane region" description="Helical" evidence="7">
    <location>
        <begin position="122"/>
        <end position="141"/>
    </location>
</feature>
<evidence type="ECO:0000313" key="9">
    <source>
        <dbReference type="EMBL" id="RKQ92828.1"/>
    </source>
</evidence>
<protein>
    <submittedName>
        <fullName evidence="9">Exopolysaccharide biosynthesis polyprenyl glycosylphosphotransferase</fullName>
    </submittedName>
</protein>
<proteinExistence type="inferred from homology"/>
<dbReference type="AlphaFoldDB" id="A0A660LCP0"/>
<reference evidence="9 10" key="1">
    <citation type="submission" date="2018-10" db="EMBL/GenBank/DDBJ databases">
        <title>Genomic Encyclopedia of Archaeal and Bacterial Type Strains, Phase II (KMG-II): from individual species to whole genera.</title>
        <authorList>
            <person name="Goeker M."/>
        </authorList>
    </citation>
    <scope>NUCLEOTIDE SEQUENCE [LARGE SCALE GENOMIC DNA]</scope>
    <source>
        <strain evidence="9 10">DSM 14954</strain>
    </source>
</reference>
<keyword evidence="4 7" id="KW-0812">Transmembrane</keyword>
<keyword evidence="3 9" id="KW-0808">Transferase</keyword>
<sequence>MADTQTKSPDRPTPHSYARAGETLVLPPVDVRRKRPPLLSFLLRMETLRKASRVVSLLALDFACLLTALVTALMVKAVVREGVWAWDASLHEARETVAFAYLVTVLLFARSGLYAERAQRPGIARIVSSLFQVMVVSLIYALVSGGEDYNSYYIFYGTFVFAVAILGSARWLYELGTGALLRAAGYRRRAVLVGSGRHIEDVAHALRDEVHVPVEMVGFISLTPRPDNGLRSLGRIEDVAEVLDAYRVQEVIIADPDFPEERAVELVDTCHQRGVTVRVAPSTMEILVQRAELVPGTSVPLFELRPPVFDGFDYFLKRSFDVVVSILLLLFLSPILVMSALLVRLSSRGPVIYRSNRPGIGGTAFACLKFRTMYSDADQRQSDLESLNEASGPLFKIKRDPRMTPVGRFLRRYSIDELPQLVNVLRGEMSLVGPRPLPQRDFDQLEDWHKKRYLVTPGMTGLWQISGRSELDFDDLVRLDFLYLERWSVGLDLAILLKTIPAVVFRRGAY</sequence>
<dbReference type="RefSeq" id="WP_245971852.1">
    <property type="nucleotide sequence ID" value="NZ_RBIL01000001.1"/>
</dbReference>
<feature type="domain" description="Bacterial sugar transferase" evidence="8">
    <location>
        <begin position="317"/>
        <end position="504"/>
    </location>
</feature>
<dbReference type="Pfam" id="PF02397">
    <property type="entry name" value="Bac_transf"/>
    <property type="match status" value="1"/>
</dbReference>
<evidence type="ECO:0000256" key="6">
    <source>
        <dbReference type="ARBA" id="ARBA00023136"/>
    </source>
</evidence>
<feature type="transmembrane region" description="Helical" evidence="7">
    <location>
        <begin position="54"/>
        <end position="78"/>
    </location>
</feature>
<evidence type="ECO:0000313" key="10">
    <source>
        <dbReference type="Proteomes" id="UP000278962"/>
    </source>
</evidence>
<feature type="transmembrane region" description="Helical" evidence="7">
    <location>
        <begin position="98"/>
        <end position="115"/>
    </location>
</feature>
<comment type="similarity">
    <text evidence="2">Belongs to the bacterial sugar transferase family.</text>
</comment>
<evidence type="ECO:0000256" key="2">
    <source>
        <dbReference type="ARBA" id="ARBA00006464"/>
    </source>
</evidence>
<dbReference type="GO" id="GO:0016780">
    <property type="term" value="F:phosphotransferase activity, for other substituted phosphate groups"/>
    <property type="evidence" value="ECO:0007669"/>
    <property type="project" value="TreeGrafter"/>
</dbReference>
<dbReference type="EMBL" id="RBIL01000001">
    <property type="protein sequence ID" value="RKQ92828.1"/>
    <property type="molecule type" value="Genomic_DNA"/>
</dbReference>
<dbReference type="Pfam" id="PF13727">
    <property type="entry name" value="CoA_binding_3"/>
    <property type="match status" value="1"/>
</dbReference>
<dbReference type="Proteomes" id="UP000278962">
    <property type="component" value="Unassembled WGS sequence"/>
</dbReference>
<evidence type="ECO:0000256" key="1">
    <source>
        <dbReference type="ARBA" id="ARBA00004141"/>
    </source>
</evidence>
<name>A0A660LCP0_9ACTN</name>
<feature type="transmembrane region" description="Helical" evidence="7">
    <location>
        <begin position="322"/>
        <end position="343"/>
    </location>
</feature>
<evidence type="ECO:0000259" key="8">
    <source>
        <dbReference type="Pfam" id="PF02397"/>
    </source>
</evidence>
<dbReference type="PANTHER" id="PTHR30576">
    <property type="entry name" value="COLANIC BIOSYNTHESIS UDP-GLUCOSE LIPID CARRIER TRANSFERASE"/>
    <property type="match status" value="1"/>
</dbReference>
<gene>
    <name evidence="9" type="ORF">C8N24_2683</name>
</gene>